<dbReference type="SUPFAM" id="SSF143422">
    <property type="entry name" value="Transposase IS200-like"/>
    <property type="match status" value="1"/>
</dbReference>
<protein>
    <recommendedName>
        <fullName evidence="1">Transposase IS200-like domain-containing protein</fullName>
    </recommendedName>
</protein>
<evidence type="ECO:0000313" key="2">
    <source>
        <dbReference type="EMBL" id="OGG55586.1"/>
    </source>
</evidence>
<dbReference type="InterPro" id="IPR052715">
    <property type="entry name" value="RAYT_transposase"/>
</dbReference>
<evidence type="ECO:0000313" key="3">
    <source>
        <dbReference type="Proteomes" id="UP000178606"/>
    </source>
</evidence>
<name>A0A1F6D2E3_HANXR</name>
<dbReference type="EMBL" id="MFKF01000069">
    <property type="protein sequence ID" value="OGG55586.1"/>
    <property type="molecule type" value="Genomic_DNA"/>
</dbReference>
<feature type="domain" description="Transposase IS200-like" evidence="1">
    <location>
        <begin position="19"/>
        <end position="155"/>
    </location>
</feature>
<sequence>MDRPRHHRRSTRLQGYDYSQAGAYFVTVCAKDRVCLFGDISDGRMRLNDWGRIVEVAWFDLPNHYANVGLGAFVVMPNHVHGIVIIVVAGLNPAPTEKPAPVLSEIVRGFKTFSARRINERRRTPGVPVWQRNYYEHIIRGEESLRRIEQYIVENPVRWALDRENPATSQNLKGYERMVGGEDEEV</sequence>
<dbReference type="Proteomes" id="UP000178606">
    <property type="component" value="Unassembled WGS sequence"/>
</dbReference>
<gene>
    <name evidence="2" type="ORF">A3F84_20650</name>
</gene>
<dbReference type="Pfam" id="PF01797">
    <property type="entry name" value="Y1_Tnp"/>
    <property type="match status" value="1"/>
</dbReference>
<dbReference type="InterPro" id="IPR036515">
    <property type="entry name" value="Transposase_17_sf"/>
</dbReference>
<organism evidence="2 3">
    <name type="scientific">Handelsmanbacteria sp. (strain RIFCSPLOWO2_12_FULL_64_10)</name>
    <dbReference type="NCBI Taxonomy" id="1817868"/>
    <lineage>
        <taxon>Bacteria</taxon>
        <taxon>Candidatus Handelsmaniibacteriota</taxon>
    </lineage>
</organism>
<reference evidence="2 3" key="1">
    <citation type="journal article" date="2016" name="Nat. Commun.">
        <title>Thousands of microbial genomes shed light on interconnected biogeochemical processes in an aquifer system.</title>
        <authorList>
            <person name="Anantharaman K."/>
            <person name="Brown C.T."/>
            <person name="Hug L.A."/>
            <person name="Sharon I."/>
            <person name="Castelle C.J."/>
            <person name="Probst A.J."/>
            <person name="Thomas B.C."/>
            <person name="Singh A."/>
            <person name="Wilkins M.J."/>
            <person name="Karaoz U."/>
            <person name="Brodie E.L."/>
            <person name="Williams K.H."/>
            <person name="Hubbard S.S."/>
            <person name="Banfield J.F."/>
        </authorList>
    </citation>
    <scope>NUCLEOTIDE SEQUENCE [LARGE SCALE GENOMIC DNA]</scope>
    <source>
        <strain evidence="3">RIFCSPLOWO2_12_FULL_64_10</strain>
    </source>
</reference>
<dbReference type="PANTHER" id="PTHR36966:SF1">
    <property type="entry name" value="REP-ASSOCIATED TYROSINE TRANSPOSASE"/>
    <property type="match status" value="1"/>
</dbReference>
<proteinExistence type="predicted"/>
<dbReference type="InterPro" id="IPR002686">
    <property type="entry name" value="Transposase_17"/>
</dbReference>
<dbReference type="SMART" id="SM01321">
    <property type="entry name" value="Y1_Tnp"/>
    <property type="match status" value="1"/>
</dbReference>
<dbReference type="GO" id="GO:0043565">
    <property type="term" value="F:sequence-specific DNA binding"/>
    <property type="evidence" value="ECO:0007669"/>
    <property type="project" value="TreeGrafter"/>
</dbReference>
<dbReference type="Gene3D" id="3.30.70.1290">
    <property type="entry name" value="Transposase IS200-like"/>
    <property type="match status" value="1"/>
</dbReference>
<dbReference type="GO" id="GO:0004803">
    <property type="term" value="F:transposase activity"/>
    <property type="evidence" value="ECO:0007669"/>
    <property type="project" value="InterPro"/>
</dbReference>
<dbReference type="GO" id="GO:0006313">
    <property type="term" value="P:DNA transposition"/>
    <property type="evidence" value="ECO:0007669"/>
    <property type="project" value="InterPro"/>
</dbReference>
<accession>A0A1F6D2E3</accession>
<dbReference type="PANTHER" id="PTHR36966">
    <property type="entry name" value="REP-ASSOCIATED TYROSINE TRANSPOSASE"/>
    <property type="match status" value="1"/>
</dbReference>
<dbReference type="AlphaFoldDB" id="A0A1F6D2E3"/>
<evidence type="ECO:0000259" key="1">
    <source>
        <dbReference type="SMART" id="SM01321"/>
    </source>
</evidence>
<comment type="caution">
    <text evidence="2">The sequence shown here is derived from an EMBL/GenBank/DDBJ whole genome shotgun (WGS) entry which is preliminary data.</text>
</comment>